<evidence type="ECO:0000313" key="3">
    <source>
        <dbReference type="EMBL" id="SFG27948.1"/>
    </source>
</evidence>
<evidence type="ECO:0000256" key="2">
    <source>
        <dbReference type="SAM" id="SignalP"/>
    </source>
</evidence>
<comment type="similarity">
    <text evidence="1">Belongs to the Omp25/RopB family.</text>
</comment>
<organism evidence="3 4">
    <name type="scientific">Methylobacterium gossipiicola</name>
    <dbReference type="NCBI Taxonomy" id="582675"/>
    <lineage>
        <taxon>Bacteria</taxon>
        <taxon>Pseudomonadati</taxon>
        <taxon>Pseudomonadota</taxon>
        <taxon>Alphaproteobacteria</taxon>
        <taxon>Hyphomicrobiales</taxon>
        <taxon>Methylobacteriaceae</taxon>
        <taxon>Methylobacterium</taxon>
    </lineage>
</organism>
<dbReference type="PANTHER" id="PTHR34001:SF3">
    <property type="entry name" value="BLL7405 PROTEIN"/>
    <property type="match status" value="1"/>
</dbReference>
<sequence>MFAKLLLAGAATIVAVSSASAADLPRRVAPAPVYAAVPVFTWTGFYIGTHTSYAFSDSQNIRTIGNNDASTGLTNTRLNVAQERRPSNFRSEQDGFGNVGGGFGYNYQFTPGSGVVVGLNTDLTWTAISKSYAYFGPVIPGVNTAPDPSNLRQRLDYLGTVQGRLGYAFDRILVYGTGGFAYGNTNYRAGFLNPAGTLAYAGKYDDISTGYVYGGGIEWAIPTDNFLNRFNFIGGLLGSTGLTLKAEYLRYDLGSRNVLVNATGFAPVTGSYTSRFTTEGSIVKAGFNYKFGSL</sequence>
<dbReference type="PANTHER" id="PTHR34001">
    <property type="entry name" value="BLL7405 PROTEIN"/>
    <property type="match status" value="1"/>
</dbReference>
<dbReference type="InterPro" id="IPR011250">
    <property type="entry name" value="OMP/PagP_B-barrel"/>
</dbReference>
<feature type="signal peptide" evidence="2">
    <location>
        <begin position="1"/>
        <end position="21"/>
    </location>
</feature>
<keyword evidence="2" id="KW-0732">Signal</keyword>
<dbReference type="SUPFAM" id="SSF56925">
    <property type="entry name" value="OMPA-like"/>
    <property type="match status" value="1"/>
</dbReference>
<name>A0A1I2QI08_9HYPH</name>
<protein>
    <submittedName>
        <fullName evidence="3">Outer membrane immunogenic protein</fullName>
    </submittedName>
</protein>
<proteinExistence type="inferred from homology"/>
<dbReference type="STRING" id="582675.SAMN05192565_101153"/>
<accession>A0A1I2QI08</accession>
<evidence type="ECO:0000256" key="1">
    <source>
        <dbReference type="ARBA" id="ARBA00038306"/>
    </source>
</evidence>
<dbReference type="EMBL" id="FOPM01000001">
    <property type="protein sequence ID" value="SFG27948.1"/>
    <property type="molecule type" value="Genomic_DNA"/>
</dbReference>
<keyword evidence="4" id="KW-1185">Reference proteome</keyword>
<dbReference type="RefSeq" id="WP_091967855.1">
    <property type="nucleotide sequence ID" value="NZ_FOPM01000001.1"/>
</dbReference>
<dbReference type="OrthoDB" id="8455142at2"/>
<feature type="chain" id="PRO_5011727455" evidence="2">
    <location>
        <begin position="22"/>
        <end position="294"/>
    </location>
</feature>
<reference evidence="4" key="1">
    <citation type="submission" date="2016-10" db="EMBL/GenBank/DDBJ databases">
        <authorList>
            <person name="Varghese N."/>
            <person name="Submissions S."/>
        </authorList>
    </citation>
    <scope>NUCLEOTIDE SEQUENCE [LARGE SCALE GENOMIC DNA]</scope>
    <source>
        <strain evidence="4">Gh-105</strain>
    </source>
</reference>
<gene>
    <name evidence="3" type="ORF">SAMN05192565_101153</name>
</gene>
<dbReference type="AlphaFoldDB" id="A0A1I2QI08"/>
<evidence type="ECO:0000313" key="4">
    <source>
        <dbReference type="Proteomes" id="UP000199229"/>
    </source>
</evidence>
<dbReference type="Proteomes" id="UP000199229">
    <property type="component" value="Unassembled WGS sequence"/>
</dbReference>
<dbReference type="InterPro" id="IPR051692">
    <property type="entry name" value="OMP-like"/>
</dbReference>